<sequence>MRRNKLSFGEEEFIKGCTKAIIKKDTSKHHRLYVLKNGIRRYVAHDNPNEDLVYENGELVKCICIVSKEFILDFHYKAGNDDLSKPWIRKGLLDVMKHGEKVAETLYK</sequence>
<dbReference type="EMBL" id="VTEW01000012">
    <property type="protein sequence ID" value="TYS76590.1"/>
    <property type="molecule type" value="Genomic_DNA"/>
</dbReference>
<evidence type="ECO:0000313" key="2">
    <source>
        <dbReference type="Proteomes" id="UP000325054"/>
    </source>
</evidence>
<protein>
    <submittedName>
        <fullName evidence="1">Uncharacterized protein</fullName>
    </submittedName>
</protein>
<comment type="caution">
    <text evidence="1">The sequence shown here is derived from an EMBL/GenBank/DDBJ whole genome shotgun (WGS) entry which is preliminary data.</text>
</comment>
<dbReference type="RefSeq" id="WP_148992290.1">
    <property type="nucleotide sequence ID" value="NZ_VTEW01000012.1"/>
</dbReference>
<gene>
    <name evidence="1" type="ORF">FZC80_14905</name>
</gene>
<name>A0A5D4TLC0_9BACI</name>
<evidence type="ECO:0000313" key="1">
    <source>
        <dbReference type="EMBL" id="TYS76590.1"/>
    </source>
</evidence>
<dbReference type="AlphaFoldDB" id="A0A5D4TLC0"/>
<accession>A0A5D4TLC0</accession>
<reference evidence="1 2" key="1">
    <citation type="submission" date="2019-08" db="EMBL/GenBank/DDBJ databases">
        <title>Bacillus genomes from the desert of Cuatro Cienegas, Coahuila.</title>
        <authorList>
            <person name="Olmedo-Alvarez G."/>
        </authorList>
    </citation>
    <scope>NUCLEOTIDE SEQUENCE [LARGE SCALE GENOMIC DNA]</scope>
    <source>
        <strain evidence="1 2">CH451a_14T</strain>
    </source>
</reference>
<organism evidence="1 2">
    <name type="scientific">Rossellomorea aquimaris</name>
    <dbReference type="NCBI Taxonomy" id="189382"/>
    <lineage>
        <taxon>Bacteria</taxon>
        <taxon>Bacillati</taxon>
        <taxon>Bacillota</taxon>
        <taxon>Bacilli</taxon>
        <taxon>Bacillales</taxon>
        <taxon>Bacillaceae</taxon>
        <taxon>Rossellomorea</taxon>
    </lineage>
</organism>
<dbReference type="Proteomes" id="UP000325054">
    <property type="component" value="Unassembled WGS sequence"/>
</dbReference>
<proteinExistence type="predicted"/>
<dbReference type="OrthoDB" id="2874362at2"/>